<keyword evidence="2" id="KW-1185">Reference proteome</keyword>
<organism evidence="1 2">
    <name type="scientific">Candidatus Protofrankia californiensis</name>
    <dbReference type="NCBI Taxonomy" id="1839754"/>
    <lineage>
        <taxon>Bacteria</taxon>
        <taxon>Bacillati</taxon>
        <taxon>Actinomycetota</taxon>
        <taxon>Actinomycetes</taxon>
        <taxon>Frankiales</taxon>
        <taxon>Frankiaceae</taxon>
        <taxon>Protofrankia</taxon>
    </lineage>
</organism>
<dbReference type="EMBL" id="FLUV01000194">
    <property type="protein sequence ID" value="SBW18044.1"/>
    <property type="molecule type" value="Genomic_DNA"/>
</dbReference>
<name>A0A1C3NTQ1_9ACTN</name>
<dbReference type="AlphaFoldDB" id="A0A1C3NTQ1"/>
<proteinExistence type="predicted"/>
<protein>
    <submittedName>
        <fullName evidence="1">Uncharacterized protein</fullName>
    </submittedName>
</protein>
<gene>
    <name evidence="1" type="ORF">FDG2_0484</name>
</gene>
<sequence>MASYEDQVRNRQLAVEVAGQLYAGIAVTNRYRDVDPYNRFAQIAEEVTMFASRLEEYLNAR</sequence>
<reference evidence="2" key="1">
    <citation type="submission" date="2016-02" db="EMBL/GenBank/DDBJ databases">
        <authorList>
            <person name="Wibberg D."/>
        </authorList>
    </citation>
    <scope>NUCLEOTIDE SEQUENCE [LARGE SCALE GENOMIC DNA]</scope>
</reference>
<dbReference type="Proteomes" id="UP000199013">
    <property type="component" value="Unassembled WGS sequence"/>
</dbReference>
<evidence type="ECO:0000313" key="2">
    <source>
        <dbReference type="Proteomes" id="UP000199013"/>
    </source>
</evidence>
<accession>A0A1C3NTQ1</accession>
<evidence type="ECO:0000313" key="1">
    <source>
        <dbReference type="EMBL" id="SBW18044.1"/>
    </source>
</evidence>